<dbReference type="GO" id="GO:0004497">
    <property type="term" value="F:monooxygenase activity"/>
    <property type="evidence" value="ECO:0007669"/>
    <property type="project" value="UniProtKB-KW"/>
</dbReference>
<dbReference type="InterPro" id="IPR017972">
    <property type="entry name" value="Cyt_P450_CS"/>
</dbReference>
<keyword evidence="7" id="KW-1133">Transmembrane helix</keyword>
<keyword evidence="5 6" id="KW-0349">Heme</keyword>
<evidence type="ECO:0000256" key="6">
    <source>
        <dbReference type="RuleBase" id="RU000461"/>
    </source>
</evidence>
<dbReference type="Gene3D" id="1.10.630.10">
    <property type="entry name" value="Cytochrome P450"/>
    <property type="match status" value="1"/>
</dbReference>
<dbReference type="PRINTS" id="PR00463">
    <property type="entry name" value="EP450I"/>
</dbReference>
<dbReference type="PROSITE" id="PS00086">
    <property type="entry name" value="CYTOCHROME_P450"/>
    <property type="match status" value="1"/>
</dbReference>
<dbReference type="AlphaFoldDB" id="A0A3G5AR77"/>
<keyword evidence="7" id="KW-0472">Membrane</keyword>
<keyword evidence="2 5" id="KW-0479">Metal-binding</keyword>
<dbReference type="PANTHER" id="PTHR47950:SF48">
    <property type="entry name" value="CYTOCHROME P450 FAMILY PROTEIN, EXPRESSED"/>
    <property type="match status" value="1"/>
</dbReference>
<dbReference type="PANTHER" id="PTHR47950">
    <property type="entry name" value="CYTOCHROME P450, FAMILY 76, SUBFAMILY C, POLYPEPTIDE 5-RELATED"/>
    <property type="match status" value="1"/>
</dbReference>
<dbReference type="InterPro" id="IPR036396">
    <property type="entry name" value="Cyt_P450_sf"/>
</dbReference>
<protein>
    <submittedName>
        <fullName evidence="8">Cytochrome P450 oxidase CYP76F94</fullName>
    </submittedName>
</protein>
<keyword evidence="6" id="KW-0503">Monooxygenase</keyword>
<evidence type="ECO:0000313" key="8">
    <source>
        <dbReference type="EMBL" id="AYV88863.1"/>
    </source>
</evidence>
<dbReference type="PRINTS" id="PR00385">
    <property type="entry name" value="P450"/>
</dbReference>
<sequence>MSVSTLGNCYSSIPPLLSFNVENITDFSLTSNIISHFNYCQKSMDVFSLVFVLIIFITVSLILALGSLGSPSRVTRKHLPPGPVPLPIIGNLLQLGDKPHRSLAELAKIHGPIMSLKLGQITSIVVSSPDMARQVLHTHDLLLSNRSIPDAVAACTHDEFSLAFMPVSPRWRNLRKICATELFSNKILDANQNLRRAKLQELLADVHRSSSTGKAVDIGKLAFKATINLLSNTIFSVDLLASNSDDVAVAGEYKETVWNIMKEVGTPNLSDYFPVFKSYDAQGVRSRTAVHFRKMLDLFDNFINQRLEWKSEDKTGSNSNINKDDMLEILLNISKQNMDEMDNTRISHLLLDLFGAGTDTTTSTAEWAMAELLHDPRVLSKAKVELERTIGRGKPIEESDIPKLPYLQAIIKETFRLHPPVPLLLPRKAETDVEIGGYTVPKGAQVLVNVWAIGRDPSTWDSNSNMFMPERFLGVDIDYKGRNFELTPFGAGRRICPGLNLATRMVHLILGSLINCFDWILEDGLKPQQVCLEDKFGLTLQIAKPVCAVPVPIKE</sequence>
<dbReference type="Pfam" id="PF00067">
    <property type="entry name" value="p450"/>
    <property type="match status" value="1"/>
</dbReference>
<dbReference type="GO" id="GO:0005506">
    <property type="term" value="F:iron ion binding"/>
    <property type="evidence" value="ECO:0007669"/>
    <property type="project" value="InterPro"/>
</dbReference>
<evidence type="ECO:0000256" key="7">
    <source>
        <dbReference type="SAM" id="Phobius"/>
    </source>
</evidence>
<reference evidence="8" key="1">
    <citation type="submission" date="2018-02" db="EMBL/GenBank/DDBJ databases">
        <title>Computaional analysis to select cytochrom P450 genes involving in onjisaponin biosynthesis of Polygala tenuifolia.</title>
        <authorList>
            <person name="Kim O.T."/>
            <person name="Jin M.L."/>
        </authorList>
    </citation>
    <scope>NUCLEOTIDE SEQUENCE</scope>
</reference>
<comment type="similarity">
    <text evidence="1 6">Belongs to the cytochrome P450 family.</text>
</comment>
<organism evidence="8">
    <name type="scientific">Polygala tenuifolia</name>
    <dbReference type="NCBI Taxonomy" id="355332"/>
    <lineage>
        <taxon>Eukaryota</taxon>
        <taxon>Viridiplantae</taxon>
        <taxon>Streptophyta</taxon>
        <taxon>Embryophyta</taxon>
        <taxon>Tracheophyta</taxon>
        <taxon>Spermatophyta</taxon>
        <taxon>Magnoliopsida</taxon>
        <taxon>eudicotyledons</taxon>
        <taxon>Gunneridae</taxon>
        <taxon>Pentapetalae</taxon>
        <taxon>rosids</taxon>
        <taxon>fabids</taxon>
        <taxon>Fabales</taxon>
        <taxon>Polygalaceae</taxon>
        <taxon>Polygala</taxon>
    </lineage>
</organism>
<proteinExistence type="evidence at transcript level"/>
<comment type="cofactor">
    <cofactor evidence="5">
        <name>heme</name>
        <dbReference type="ChEBI" id="CHEBI:30413"/>
    </cofactor>
</comment>
<evidence type="ECO:0000256" key="2">
    <source>
        <dbReference type="ARBA" id="ARBA00022723"/>
    </source>
</evidence>
<evidence type="ECO:0000256" key="5">
    <source>
        <dbReference type="PIRSR" id="PIRSR602401-1"/>
    </source>
</evidence>
<accession>A0A3G5AR77</accession>
<evidence type="ECO:0000256" key="3">
    <source>
        <dbReference type="ARBA" id="ARBA00023002"/>
    </source>
</evidence>
<dbReference type="CDD" id="cd11073">
    <property type="entry name" value="CYP76-like"/>
    <property type="match status" value="1"/>
</dbReference>
<dbReference type="SUPFAM" id="SSF48264">
    <property type="entry name" value="Cytochrome P450"/>
    <property type="match status" value="1"/>
</dbReference>
<dbReference type="InterPro" id="IPR002401">
    <property type="entry name" value="Cyt_P450_E_grp-I"/>
</dbReference>
<dbReference type="GO" id="GO:0016705">
    <property type="term" value="F:oxidoreductase activity, acting on paired donors, with incorporation or reduction of molecular oxygen"/>
    <property type="evidence" value="ECO:0007669"/>
    <property type="project" value="InterPro"/>
</dbReference>
<keyword evidence="3 6" id="KW-0560">Oxidoreductase</keyword>
<name>A0A3G5AR77_9FABA</name>
<dbReference type="InterPro" id="IPR001128">
    <property type="entry name" value="Cyt_P450"/>
</dbReference>
<keyword evidence="4 5" id="KW-0408">Iron</keyword>
<keyword evidence="7" id="KW-0812">Transmembrane</keyword>
<evidence type="ECO:0000256" key="1">
    <source>
        <dbReference type="ARBA" id="ARBA00010617"/>
    </source>
</evidence>
<dbReference type="EMBL" id="MG934227">
    <property type="protein sequence ID" value="AYV88863.1"/>
    <property type="molecule type" value="mRNA"/>
</dbReference>
<dbReference type="GO" id="GO:0020037">
    <property type="term" value="F:heme binding"/>
    <property type="evidence" value="ECO:0007669"/>
    <property type="project" value="InterPro"/>
</dbReference>
<feature type="binding site" description="axial binding residue" evidence="5">
    <location>
        <position position="496"/>
    </location>
    <ligand>
        <name>heme</name>
        <dbReference type="ChEBI" id="CHEBI:30413"/>
    </ligand>
    <ligandPart>
        <name>Fe</name>
        <dbReference type="ChEBI" id="CHEBI:18248"/>
    </ligandPart>
</feature>
<dbReference type="FunFam" id="1.10.630.10:FF:000007">
    <property type="entry name" value="Cytochrome P450 76C4"/>
    <property type="match status" value="1"/>
</dbReference>
<feature type="transmembrane region" description="Helical" evidence="7">
    <location>
        <begin position="46"/>
        <end position="68"/>
    </location>
</feature>
<evidence type="ECO:0000256" key="4">
    <source>
        <dbReference type="ARBA" id="ARBA00023004"/>
    </source>
</evidence>